<dbReference type="SUPFAM" id="SSF50475">
    <property type="entry name" value="FMN-binding split barrel"/>
    <property type="match status" value="1"/>
</dbReference>
<feature type="domain" description="Pyridoxamine 5'-phosphate oxidase N-terminal" evidence="1">
    <location>
        <begin position="11"/>
        <end position="139"/>
    </location>
</feature>
<dbReference type="AlphaFoldDB" id="A0A9D2RJ68"/>
<organism evidence="2 3">
    <name type="scientific">Candidatus Paenalcaligenes intestinipullorum</name>
    <dbReference type="NCBI Taxonomy" id="2838718"/>
    <lineage>
        <taxon>Bacteria</taxon>
        <taxon>Pseudomonadati</taxon>
        <taxon>Pseudomonadota</taxon>
        <taxon>Betaproteobacteria</taxon>
        <taxon>Burkholderiales</taxon>
        <taxon>Alcaligenaceae</taxon>
        <taxon>Paenalcaligenes</taxon>
    </lineage>
</organism>
<proteinExistence type="predicted"/>
<accession>A0A9D2RJ68</accession>
<dbReference type="PANTHER" id="PTHR13343:SF17">
    <property type="entry name" value="CELLULAR REPRESSOR OF E1A-STIMULATED GENES, ISOFORM A"/>
    <property type="match status" value="1"/>
</dbReference>
<name>A0A9D2RJ68_9BURK</name>
<reference evidence="2" key="2">
    <citation type="submission" date="2021-04" db="EMBL/GenBank/DDBJ databases">
        <authorList>
            <person name="Gilroy R."/>
        </authorList>
    </citation>
    <scope>NUCLEOTIDE SEQUENCE</scope>
    <source>
        <strain evidence="2">9264</strain>
    </source>
</reference>
<evidence type="ECO:0000313" key="2">
    <source>
        <dbReference type="EMBL" id="HJD44003.1"/>
    </source>
</evidence>
<dbReference type="EMBL" id="DWUQ01000060">
    <property type="protein sequence ID" value="HJD44003.1"/>
    <property type="molecule type" value="Genomic_DNA"/>
</dbReference>
<dbReference type="InterPro" id="IPR012349">
    <property type="entry name" value="Split_barrel_FMN-bd"/>
</dbReference>
<evidence type="ECO:0000259" key="1">
    <source>
        <dbReference type="Pfam" id="PF01243"/>
    </source>
</evidence>
<dbReference type="Proteomes" id="UP000823889">
    <property type="component" value="Unassembled WGS sequence"/>
</dbReference>
<dbReference type="InterPro" id="IPR011576">
    <property type="entry name" value="Pyridox_Oxase_N"/>
</dbReference>
<dbReference type="Gene3D" id="2.30.110.10">
    <property type="entry name" value="Electron Transport, Fmn-binding Protein, Chain A"/>
    <property type="match status" value="1"/>
</dbReference>
<sequence>MDQSELFNPLKELFISQRSASLATLTNQSLPYVSMVPFALDAKAGRFIIHTSELAAHTRYLLQRPDAGLMICLPEQAGKPVHDLSRVSLQVIAHHPERESAEWQHCREVYLSRFPDVEFMTSFKDFHFFSLEITRVRQVAGFGSARTLRVEQVIDQIQQLAELQQKRPA</sequence>
<comment type="caution">
    <text evidence="2">The sequence shown here is derived from an EMBL/GenBank/DDBJ whole genome shotgun (WGS) entry which is preliminary data.</text>
</comment>
<gene>
    <name evidence="2" type="ORF">H9906_03125</name>
</gene>
<dbReference type="GO" id="GO:0005737">
    <property type="term" value="C:cytoplasm"/>
    <property type="evidence" value="ECO:0007669"/>
    <property type="project" value="UniProtKB-ARBA"/>
</dbReference>
<dbReference type="Pfam" id="PF01243">
    <property type="entry name" value="PNPOx_N"/>
    <property type="match status" value="1"/>
</dbReference>
<protein>
    <submittedName>
        <fullName evidence="2">Pyridoxamine 5'-phosphate oxidase family protein</fullName>
    </submittedName>
</protein>
<reference evidence="2" key="1">
    <citation type="journal article" date="2021" name="PeerJ">
        <title>Extensive microbial diversity within the chicken gut microbiome revealed by metagenomics and culture.</title>
        <authorList>
            <person name="Gilroy R."/>
            <person name="Ravi A."/>
            <person name="Getino M."/>
            <person name="Pursley I."/>
            <person name="Horton D.L."/>
            <person name="Alikhan N.F."/>
            <person name="Baker D."/>
            <person name="Gharbi K."/>
            <person name="Hall N."/>
            <person name="Watson M."/>
            <person name="Adriaenssens E.M."/>
            <person name="Foster-Nyarko E."/>
            <person name="Jarju S."/>
            <person name="Secka A."/>
            <person name="Antonio M."/>
            <person name="Oren A."/>
            <person name="Chaudhuri R.R."/>
            <person name="La Ragione R."/>
            <person name="Hildebrand F."/>
            <person name="Pallen M.J."/>
        </authorList>
    </citation>
    <scope>NUCLEOTIDE SEQUENCE</scope>
    <source>
        <strain evidence="2">9264</strain>
    </source>
</reference>
<dbReference type="PIRSF" id="PIRSF004633">
    <property type="entry name" value="UCP_PLP_oxd"/>
    <property type="match status" value="1"/>
</dbReference>
<dbReference type="PANTHER" id="PTHR13343">
    <property type="entry name" value="CREG1 PROTEIN"/>
    <property type="match status" value="1"/>
</dbReference>
<evidence type="ECO:0000313" key="3">
    <source>
        <dbReference type="Proteomes" id="UP000823889"/>
    </source>
</evidence>
<dbReference type="InterPro" id="IPR014419">
    <property type="entry name" value="HutZ"/>
</dbReference>